<name>A0A927BZF6_9BACL</name>
<gene>
    <name evidence="4" type="ORF">IDH44_23720</name>
</gene>
<evidence type="ECO:0000256" key="2">
    <source>
        <dbReference type="ARBA" id="ARBA00023287"/>
    </source>
</evidence>
<keyword evidence="5" id="KW-1185">Reference proteome</keyword>
<proteinExistence type="predicted"/>
<dbReference type="AlphaFoldDB" id="A0A927BZF6"/>
<evidence type="ECO:0000256" key="1">
    <source>
        <dbReference type="ARBA" id="ARBA00004241"/>
    </source>
</evidence>
<accession>A0A927BZF6</accession>
<protein>
    <submittedName>
        <fullName evidence="4">Prepilin-type N-terminal cleavage/methylation domain-containing protein</fullName>
    </submittedName>
</protein>
<keyword evidence="3" id="KW-0812">Transmembrane</keyword>
<dbReference type="Pfam" id="PF07963">
    <property type="entry name" value="N_methyl"/>
    <property type="match status" value="1"/>
</dbReference>
<dbReference type="Proteomes" id="UP000621560">
    <property type="component" value="Unassembled WGS sequence"/>
</dbReference>
<organism evidence="4 5">
    <name type="scientific">Paenibacillus sabuli</name>
    <dbReference type="NCBI Taxonomy" id="2772509"/>
    <lineage>
        <taxon>Bacteria</taxon>
        <taxon>Bacillati</taxon>
        <taxon>Bacillota</taxon>
        <taxon>Bacilli</taxon>
        <taxon>Bacillales</taxon>
        <taxon>Paenibacillaceae</taxon>
        <taxon>Paenibacillus</taxon>
    </lineage>
</organism>
<evidence type="ECO:0000313" key="4">
    <source>
        <dbReference type="EMBL" id="MBD2848214.1"/>
    </source>
</evidence>
<reference evidence="4" key="1">
    <citation type="submission" date="2020-09" db="EMBL/GenBank/DDBJ databases">
        <title>A novel bacterium of genus Paenibacillus, isolated from South China Sea.</title>
        <authorList>
            <person name="Huang H."/>
            <person name="Mo K."/>
            <person name="Hu Y."/>
        </authorList>
    </citation>
    <scope>NUCLEOTIDE SEQUENCE</scope>
    <source>
        <strain evidence="4">IB182496</strain>
    </source>
</reference>
<comment type="subcellular location">
    <subcellularLocation>
        <location evidence="1">Cell surface</location>
    </subcellularLocation>
</comment>
<feature type="transmembrane region" description="Helical" evidence="3">
    <location>
        <begin position="12"/>
        <end position="35"/>
    </location>
</feature>
<dbReference type="Gene3D" id="3.30.700.10">
    <property type="entry name" value="Glycoprotein, Type 4 Pilin"/>
    <property type="match status" value="1"/>
</dbReference>
<evidence type="ECO:0000256" key="3">
    <source>
        <dbReference type="SAM" id="Phobius"/>
    </source>
</evidence>
<dbReference type="GO" id="GO:0009986">
    <property type="term" value="C:cell surface"/>
    <property type="evidence" value="ECO:0007669"/>
    <property type="project" value="UniProtKB-SubCell"/>
</dbReference>
<keyword evidence="3" id="KW-1133">Transmembrane helix</keyword>
<dbReference type="SUPFAM" id="SSF54523">
    <property type="entry name" value="Pili subunits"/>
    <property type="match status" value="1"/>
</dbReference>
<evidence type="ECO:0000313" key="5">
    <source>
        <dbReference type="Proteomes" id="UP000621560"/>
    </source>
</evidence>
<comment type="caution">
    <text evidence="4">The sequence shown here is derived from an EMBL/GenBank/DDBJ whole genome shotgun (WGS) entry which is preliminary data.</text>
</comment>
<dbReference type="PROSITE" id="PS00409">
    <property type="entry name" value="PROKAR_NTER_METHYL"/>
    <property type="match status" value="1"/>
</dbReference>
<sequence>MRTILKNEKGLTLVELLAVIVIVGIIAAIAVPAIGATIKNAEEKSDTATDKMIEEAALRYAIDEEVSTATAVTLSNAATGADLVREGYLNAIPTWNDTAKAKNGVTITPQANGTYTVTLTSG</sequence>
<dbReference type="NCBIfam" id="TIGR02532">
    <property type="entry name" value="IV_pilin_GFxxxE"/>
    <property type="match status" value="1"/>
</dbReference>
<keyword evidence="3" id="KW-0472">Membrane</keyword>
<dbReference type="EMBL" id="JACXIZ010000058">
    <property type="protein sequence ID" value="MBD2848214.1"/>
    <property type="molecule type" value="Genomic_DNA"/>
</dbReference>
<dbReference type="GO" id="GO:0030420">
    <property type="term" value="P:establishment of competence for transformation"/>
    <property type="evidence" value="ECO:0007669"/>
    <property type="project" value="UniProtKB-KW"/>
</dbReference>
<dbReference type="InterPro" id="IPR045584">
    <property type="entry name" value="Pilin-like"/>
</dbReference>
<keyword evidence="2" id="KW-0178">Competence</keyword>
<dbReference type="InterPro" id="IPR012902">
    <property type="entry name" value="N_methyl_site"/>
</dbReference>